<dbReference type="InterPro" id="IPR011990">
    <property type="entry name" value="TPR-like_helical_dom_sf"/>
</dbReference>
<dbReference type="CDD" id="cd00093">
    <property type="entry name" value="HTH_XRE"/>
    <property type="match status" value="1"/>
</dbReference>
<dbReference type="InterPro" id="IPR001387">
    <property type="entry name" value="Cro/C1-type_HTH"/>
</dbReference>
<dbReference type="Gene3D" id="1.10.260.40">
    <property type="entry name" value="lambda repressor-like DNA-binding domains"/>
    <property type="match status" value="1"/>
</dbReference>
<dbReference type="InterPro" id="IPR010982">
    <property type="entry name" value="Lambda_DNA-bd_dom_sf"/>
</dbReference>
<dbReference type="RefSeq" id="WP_184927919.1">
    <property type="nucleotide sequence ID" value="NZ_JACHMO010000001.1"/>
</dbReference>
<proteinExistence type="predicted"/>
<dbReference type="Proteomes" id="UP000552097">
    <property type="component" value="Unassembled WGS sequence"/>
</dbReference>
<dbReference type="AlphaFoldDB" id="A0A7W9M5C3"/>
<organism evidence="2 3">
    <name type="scientific">Saccharothrix ecbatanensis</name>
    <dbReference type="NCBI Taxonomy" id="1105145"/>
    <lineage>
        <taxon>Bacteria</taxon>
        <taxon>Bacillati</taxon>
        <taxon>Actinomycetota</taxon>
        <taxon>Actinomycetes</taxon>
        <taxon>Pseudonocardiales</taxon>
        <taxon>Pseudonocardiaceae</taxon>
        <taxon>Saccharothrix</taxon>
    </lineage>
</organism>
<sequence>MTHEAFGSALRRRRMAKRLSLQDLATALHYSKGQLSKVENNLSRPSSQLVRLADRVLEADGALIALAAAREVARPVRNSAGQASIGIAVRRADAEAAAENGDTELVLRQQFDLLRGMGRHSPPGLVIHGASGVLELVNSLRSAAREPAARARLDVLAARYGEYLGWMAQEAGHPDLASQWTRWSVSVTDDDSLAAYALVREAELAMYNGDGRRTISLSRAARRHPGADARIRGLASHRMAQGYAISGDYGRCRTALDEAEEWLARPHASGPANPVLGSSTVADLGRAVAGWCLYDLGRPRAAAESLESALARTPDSARRARALYGARLALAHEAAGELTRMCEVAEQAVADAVTIDSASVRGELRTLARRVLRRRGHRPARRLHVELTTSLSQGELLVEFPVSTPPRD</sequence>
<evidence type="ECO:0000313" key="3">
    <source>
        <dbReference type="Proteomes" id="UP000552097"/>
    </source>
</evidence>
<dbReference type="EMBL" id="JACHMO010000001">
    <property type="protein sequence ID" value="MBB5807943.1"/>
    <property type="molecule type" value="Genomic_DNA"/>
</dbReference>
<feature type="domain" description="HTH cro/C1-type" evidence="1">
    <location>
        <begin position="10"/>
        <end position="64"/>
    </location>
</feature>
<dbReference type="GO" id="GO:0003677">
    <property type="term" value="F:DNA binding"/>
    <property type="evidence" value="ECO:0007669"/>
    <property type="project" value="InterPro"/>
</dbReference>
<accession>A0A7W9M5C3</accession>
<dbReference type="SMART" id="SM00530">
    <property type="entry name" value="HTH_XRE"/>
    <property type="match status" value="1"/>
</dbReference>
<comment type="caution">
    <text evidence="2">The sequence shown here is derived from an EMBL/GenBank/DDBJ whole genome shotgun (WGS) entry which is preliminary data.</text>
</comment>
<dbReference type="Pfam" id="PF13560">
    <property type="entry name" value="HTH_31"/>
    <property type="match status" value="1"/>
</dbReference>
<protein>
    <submittedName>
        <fullName evidence="2">Transcriptional regulator with XRE-family HTH domain</fullName>
    </submittedName>
</protein>
<name>A0A7W9M5C3_9PSEU</name>
<evidence type="ECO:0000313" key="2">
    <source>
        <dbReference type="EMBL" id="MBB5807943.1"/>
    </source>
</evidence>
<reference evidence="2 3" key="1">
    <citation type="submission" date="2020-08" db="EMBL/GenBank/DDBJ databases">
        <title>Sequencing the genomes of 1000 actinobacteria strains.</title>
        <authorList>
            <person name="Klenk H.-P."/>
        </authorList>
    </citation>
    <scope>NUCLEOTIDE SEQUENCE [LARGE SCALE GENOMIC DNA]</scope>
    <source>
        <strain evidence="2 3">DSM 45486</strain>
    </source>
</reference>
<dbReference type="PROSITE" id="PS50943">
    <property type="entry name" value="HTH_CROC1"/>
    <property type="match status" value="1"/>
</dbReference>
<dbReference type="Gene3D" id="1.25.40.10">
    <property type="entry name" value="Tetratricopeptide repeat domain"/>
    <property type="match status" value="1"/>
</dbReference>
<evidence type="ECO:0000259" key="1">
    <source>
        <dbReference type="PROSITE" id="PS50943"/>
    </source>
</evidence>
<keyword evidence="3" id="KW-1185">Reference proteome</keyword>
<gene>
    <name evidence="2" type="ORF">F4560_007711</name>
</gene>
<dbReference type="SUPFAM" id="SSF47413">
    <property type="entry name" value="lambda repressor-like DNA-binding domains"/>
    <property type="match status" value="1"/>
</dbReference>